<comment type="caution">
    <text evidence="1">The sequence shown here is derived from an EMBL/GenBank/DDBJ whole genome shotgun (WGS) entry which is preliminary data.</text>
</comment>
<protein>
    <submittedName>
        <fullName evidence="1">Uncharacterized protein</fullName>
    </submittedName>
</protein>
<organism evidence="1 2">
    <name type="scientific">Vogesella indigofera</name>
    <name type="common">Pseudomonas indigofera</name>
    <dbReference type="NCBI Taxonomy" id="45465"/>
    <lineage>
        <taxon>Bacteria</taxon>
        <taxon>Pseudomonadati</taxon>
        <taxon>Pseudomonadota</taxon>
        <taxon>Betaproteobacteria</taxon>
        <taxon>Neisseriales</taxon>
        <taxon>Chromobacteriaceae</taxon>
        <taxon>Vogesella</taxon>
    </lineage>
</organism>
<dbReference type="RefSeq" id="WP_272803635.1">
    <property type="nucleotide sequence ID" value="NZ_JAQQKY010000008.1"/>
</dbReference>
<evidence type="ECO:0000313" key="2">
    <source>
        <dbReference type="Proteomes" id="UP001221566"/>
    </source>
</evidence>
<reference evidence="1 2" key="1">
    <citation type="submission" date="2023-01" db="EMBL/GenBank/DDBJ databases">
        <title>Novel species of the genus Vogesella isolated from rivers.</title>
        <authorList>
            <person name="Lu H."/>
        </authorList>
    </citation>
    <scope>NUCLEOTIDE SEQUENCE [LARGE SCALE GENOMIC DNA]</scope>
    <source>
        <strain evidence="1 2">SH7W</strain>
    </source>
</reference>
<dbReference type="EMBL" id="JAQQKY010000008">
    <property type="protein sequence ID" value="MDC7691733.1"/>
    <property type="molecule type" value="Genomic_DNA"/>
</dbReference>
<dbReference type="Proteomes" id="UP001221566">
    <property type="component" value="Unassembled WGS sequence"/>
</dbReference>
<gene>
    <name evidence="1" type="ORF">PQU93_13215</name>
</gene>
<accession>A0ABT5I6K4</accession>
<keyword evidence="2" id="KW-1185">Reference proteome</keyword>
<sequence>MSHLADWFAGIDKQPPAPVLPARHADNVAVFAGAAGVGALPAADPLALPYCVDSGQELHGAVQDAGGLLPLRCRGCRQLGQGRCVVLASVPDHGSAALCRRFVPRAGVKVGRCWLYRVTLEGGRLVWWSCTPPASHADAVRCVRLLYGEAVKEVMPLPGWVVVPGA</sequence>
<name>A0ABT5I6K4_VOGIN</name>
<evidence type="ECO:0000313" key="1">
    <source>
        <dbReference type="EMBL" id="MDC7691733.1"/>
    </source>
</evidence>
<proteinExistence type="predicted"/>